<dbReference type="EMBL" id="FO082048">
    <property type="protein sequence ID" value="CCE84180.1"/>
    <property type="molecule type" value="Genomic_DNA"/>
</dbReference>
<evidence type="ECO:0000256" key="4">
    <source>
        <dbReference type="ARBA" id="ARBA00004868"/>
    </source>
</evidence>
<dbReference type="HAMAP" id="MF_00228">
    <property type="entry name" value="Thz_kinase"/>
    <property type="match status" value="1"/>
</dbReference>
<dbReference type="Pfam" id="PF02581">
    <property type="entry name" value="TMP-TENI"/>
    <property type="match status" value="1"/>
</dbReference>
<dbReference type="GO" id="GO:0000287">
    <property type="term" value="F:magnesium ion binding"/>
    <property type="evidence" value="ECO:0007669"/>
    <property type="project" value="InterPro"/>
</dbReference>
<keyword evidence="10" id="KW-0067">ATP-binding</keyword>
<evidence type="ECO:0000256" key="14">
    <source>
        <dbReference type="ARBA" id="ARBA00047851"/>
    </source>
</evidence>
<dbReference type="HAMAP" id="MF_00097">
    <property type="entry name" value="TMP_synthase"/>
    <property type="match status" value="1"/>
</dbReference>
<dbReference type="PANTHER" id="PTHR20857">
    <property type="entry name" value="THIAMINE-PHOSPHATE PYROPHOSPHORYLASE"/>
    <property type="match status" value="1"/>
</dbReference>
<evidence type="ECO:0000256" key="7">
    <source>
        <dbReference type="ARBA" id="ARBA00022723"/>
    </source>
</evidence>
<evidence type="ECO:0000256" key="8">
    <source>
        <dbReference type="ARBA" id="ARBA00022741"/>
    </source>
</evidence>
<dbReference type="NCBIfam" id="TIGR00693">
    <property type="entry name" value="thiE"/>
    <property type="match status" value="1"/>
</dbReference>
<comment type="similarity">
    <text evidence="16">In the C-terminal section; belongs to the Thz kinase family.</text>
</comment>
<gene>
    <name evidence="20" type="primary">Piso0_003721</name>
    <name evidence="19" type="ORF">GNLVRS01_PISO0K01110g</name>
    <name evidence="20" type="ORF">GNLVRS01_PISO0L01111g</name>
</gene>
<evidence type="ECO:0000256" key="1">
    <source>
        <dbReference type="ARBA" id="ARBA00001771"/>
    </source>
</evidence>
<dbReference type="SUPFAM" id="SSF53613">
    <property type="entry name" value="Ribokinase-like"/>
    <property type="match status" value="1"/>
</dbReference>
<dbReference type="GO" id="GO:0004417">
    <property type="term" value="F:hydroxyethylthiazole kinase activity"/>
    <property type="evidence" value="ECO:0007669"/>
    <property type="project" value="UniProtKB-EC"/>
</dbReference>
<evidence type="ECO:0000256" key="16">
    <source>
        <dbReference type="ARBA" id="ARBA00061146"/>
    </source>
</evidence>
<sequence>MSSTEYLRLYLVTDSSMVPEGLSFEEQVEKALDGGATCVQLREKKLSTRDFIERAKAVHQKCQAKGVPLIINDRIDVALAIDAEGVHVGQDDMPAKKAREILGEKKIIGVSCSTVSEIEEVCEEGIADYVGLGNVYQTNTKKDVKTPNGIGPIGVRKMLHVLQDNSEKYIGSVAIGGINHSNSSKLMYQTAINGRSLDGVAVVSCIMASKEAEKATRKLSECLSTRATWTSDISNDMITTDLDKQINHLVSNKPLIHHITNNVVKNYSANVALSIGASPIMSEFPEEFKDFTTNITNLSLVLNLGTPSVDQMHIFKKALYVYNEDGKHIIFDPVAAGATSPRLESCLELLNSGQFSVIKGNLGEIAAIWRLCSNYKNKNAQNDVLMHGVDSVTTLSKDAIIKIGTEVAIDFRTVVVITGATNYIFNGFSTYKDTGYHFSNMDTLQYTTVPGGHELMGSITGTGCSLGTTIAAFVAAKADGRAQKSVNVYQATVAAVTLYNKCGKAAGNESKSPGTFMTKFLDHLYLETHK</sequence>
<dbReference type="GO" id="GO:0009229">
    <property type="term" value="P:thiamine diphosphate biosynthetic process"/>
    <property type="evidence" value="ECO:0007669"/>
    <property type="project" value="UniProtKB-UniPathway"/>
</dbReference>
<dbReference type="GO" id="GO:0009228">
    <property type="term" value="P:thiamine biosynthetic process"/>
    <property type="evidence" value="ECO:0007669"/>
    <property type="project" value="UniProtKB-KW"/>
</dbReference>
<keyword evidence="6" id="KW-0808">Transferase</keyword>
<evidence type="ECO:0000259" key="18">
    <source>
        <dbReference type="Pfam" id="PF02581"/>
    </source>
</evidence>
<accession>G8Y6F0</accession>
<dbReference type="InterPro" id="IPR013785">
    <property type="entry name" value="Aldolase_TIM"/>
</dbReference>
<evidence type="ECO:0000256" key="5">
    <source>
        <dbReference type="ARBA" id="ARBA00005165"/>
    </source>
</evidence>
<dbReference type="FunFam" id="3.20.20.70:FF:000104">
    <property type="entry name" value="Thiamine biosynthetic bifunctional enzyme"/>
    <property type="match status" value="1"/>
</dbReference>
<dbReference type="PANTHER" id="PTHR20857:SF23">
    <property type="entry name" value="THIAMINE BIOSYNTHETIC BIFUNCTIONAL ENZYME"/>
    <property type="match status" value="1"/>
</dbReference>
<evidence type="ECO:0000256" key="10">
    <source>
        <dbReference type="ARBA" id="ARBA00022840"/>
    </source>
</evidence>
<dbReference type="InterPro" id="IPR036206">
    <property type="entry name" value="ThiamineP_synth_sf"/>
</dbReference>
<keyword evidence="21" id="KW-1185">Reference proteome</keyword>
<dbReference type="FunCoup" id="G8Y6F0">
    <property type="interactions" value="207"/>
</dbReference>
<reference evidence="20" key="1">
    <citation type="submission" date="2011-10" db="EMBL/GenBank/DDBJ databases">
        <authorList>
            <person name="Genoscope - CEA"/>
        </authorList>
    </citation>
    <scope>NUCLEOTIDE SEQUENCE</scope>
</reference>
<evidence type="ECO:0000313" key="20">
    <source>
        <dbReference type="EMBL" id="CCE84180.1"/>
    </source>
</evidence>
<dbReference type="GO" id="GO:0005737">
    <property type="term" value="C:cytoplasm"/>
    <property type="evidence" value="ECO:0007669"/>
    <property type="project" value="TreeGrafter"/>
</dbReference>
<keyword evidence="9" id="KW-0418">Kinase</keyword>
<keyword evidence="12" id="KW-0784">Thiamine biosynthesis</keyword>
<feature type="domain" description="Thiamine phosphate synthase/TenI" evidence="18">
    <location>
        <begin position="9"/>
        <end position="206"/>
    </location>
</feature>
<evidence type="ECO:0000313" key="21">
    <source>
        <dbReference type="Proteomes" id="UP000005222"/>
    </source>
</evidence>
<name>G8Y6F0_PICSO</name>
<dbReference type="PRINTS" id="PR01099">
    <property type="entry name" value="HYETHTZKNASE"/>
</dbReference>
<dbReference type="EMBL" id="FO082049">
    <property type="protein sequence ID" value="CCE83149.1"/>
    <property type="molecule type" value="Genomic_DNA"/>
</dbReference>
<dbReference type="Proteomes" id="UP000005222">
    <property type="component" value="Chromosome K"/>
</dbReference>
<dbReference type="InterPro" id="IPR034291">
    <property type="entry name" value="TMP_synthase"/>
</dbReference>
<comment type="pathway">
    <text evidence="4">Cofactor biosynthesis; thiamine diphosphate biosynthesis; 4-methyl-5-(2-phosphoethyl)-thiazole from 5-(2-hydroxyethyl)-4-methylthiazole: step 1/1.</text>
</comment>
<evidence type="ECO:0000256" key="15">
    <source>
        <dbReference type="ARBA" id="ARBA00047883"/>
    </source>
</evidence>
<evidence type="ECO:0000313" key="19">
    <source>
        <dbReference type="EMBL" id="CCE83149.1"/>
    </source>
</evidence>
<evidence type="ECO:0000256" key="6">
    <source>
        <dbReference type="ARBA" id="ARBA00022679"/>
    </source>
</evidence>
<dbReference type="eggNOG" id="ENOG502QS2M">
    <property type="taxonomic scope" value="Eukaryota"/>
</dbReference>
<organism evidence="20 21">
    <name type="scientific">Pichia sorbitophila (strain ATCC MYA-4447 / BCRC 22081 / CBS 7064 / NBRC 10061 / NRRL Y-12695)</name>
    <name type="common">Hybrid yeast</name>
    <dbReference type="NCBI Taxonomy" id="559304"/>
    <lineage>
        <taxon>Eukaryota</taxon>
        <taxon>Fungi</taxon>
        <taxon>Dikarya</taxon>
        <taxon>Ascomycota</taxon>
        <taxon>Saccharomycotina</taxon>
        <taxon>Pichiomycetes</taxon>
        <taxon>Debaryomycetaceae</taxon>
        <taxon>Millerozyma</taxon>
    </lineage>
</organism>
<comment type="cofactor">
    <cofactor evidence="2">
        <name>Mg(2+)</name>
        <dbReference type="ChEBI" id="CHEBI:18420"/>
    </cofactor>
</comment>
<proteinExistence type="inferred from homology"/>
<dbReference type="STRING" id="559304.G8Y6F0"/>
<dbReference type="InterPro" id="IPR000417">
    <property type="entry name" value="Hyethyz_kinase"/>
</dbReference>
<dbReference type="CDD" id="cd01170">
    <property type="entry name" value="THZ_kinase"/>
    <property type="match status" value="1"/>
</dbReference>
<comment type="catalytic activity">
    <reaction evidence="14">
        <text>2-(2-carboxy-4-methylthiazol-5-yl)ethyl phosphate + 4-amino-2-methyl-5-(diphosphooxymethyl)pyrimidine + 2 H(+) = thiamine phosphate + CO2 + diphosphate</text>
        <dbReference type="Rhea" id="RHEA:47848"/>
        <dbReference type="ChEBI" id="CHEBI:15378"/>
        <dbReference type="ChEBI" id="CHEBI:16526"/>
        <dbReference type="ChEBI" id="CHEBI:33019"/>
        <dbReference type="ChEBI" id="CHEBI:37575"/>
        <dbReference type="ChEBI" id="CHEBI:57841"/>
        <dbReference type="ChEBI" id="CHEBI:62890"/>
        <dbReference type="EC" id="2.5.1.3"/>
    </reaction>
</comment>
<dbReference type="OrthoDB" id="4994at2759"/>
<protein>
    <submittedName>
        <fullName evidence="20">Piso0_003721 protein</fullName>
    </submittedName>
</protein>
<evidence type="ECO:0000256" key="13">
    <source>
        <dbReference type="ARBA" id="ARBA00047334"/>
    </source>
</evidence>
<comment type="catalytic activity">
    <reaction evidence="13">
        <text>4-methyl-5-(2-phosphooxyethyl)-thiazole + 4-amino-2-methyl-5-(diphosphooxymethyl)pyrimidine + H(+) = thiamine phosphate + diphosphate</text>
        <dbReference type="Rhea" id="RHEA:22328"/>
        <dbReference type="ChEBI" id="CHEBI:15378"/>
        <dbReference type="ChEBI" id="CHEBI:33019"/>
        <dbReference type="ChEBI" id="CHEBI:37575"/>
        <dbReference type="ChEBI" id="CHEBI:57841"/>
        <dbReference type="ChEBI" id="CHEBI:58296"/>
        <dbReference type="EC" id="2.5.1.3"/>
    </reaction>
</comment>
<dbReference type="InParanoid" id="G8Y6F0"/>
<evidence type="ECO:0000256" key="3">
    <source>
        <dbReference type="ARBA" id="ARBA00003814"/>
    </source>
</evidence>
<comment type="catalytic activity">
    <reaction evidence="15">
        <text>2-[(2R,5Z)-2-carboxy-4-methylthiazol-5(2H)-ylidene]ethyl phosphate + 4-amino-2-methyl-5-(diphosphooxymethyl)pyrimidine + 2 H(+) = thiamine phosphate + CO2 + diphosphate</text>
        <dbReference type="Rhea" id="RHEA:47844"/>
        <dbReference type="ChEBI" id="CHEBI:15378"/>
        <dbReference type="ChEBI" id="CHEBI:16526"/>
        <dbReference type="ChEBI" id="CHEBI:33019"/>
        <dbReference type="ChEBI" id="CHEBI:37575"/>
        <dbReference type="ChEBI" id="CHEBI:57841"/>
        <dbReference type="ChEBI" id="CHEBI:62899"/>
        <dbReference type="EC" id="2.5.1.3"/>
    </reaction>
</comment>
<comment type="pathway">
    <text evidence="5">Cofactor biosynthesis; thiamine diphosphate biosynthesis; thiamine phosphate from 4-amino-2-methyl-5-diphosphomethylpyrimidine and 4-methyl-5-(2-phosphoethyl)-thiazole: step 1/1.</text>
</comment>
<keyword evidence="7" id="KW-0479">Metal-binding</keyword>
<keyword evidence="11" id="KW-0460">Magnesium</keyword>
<evidence type="ECO:0000256" key="2">
    <source>
        <dbReference type="ARBA" id="ARBA00001946"/>
    </source>
</evidence>
<dbReference type="Gene3D" id="3.20.20.70">
    <property type="entry name" value="Aldolase class I"/>
    <property type="match status" value="1"/>
</dbReference>
<dbReference type="HOGENOM" id="CLU_019943_1_1_1"/>
<dbReference type="Proteomes" id="UP000005222">
    <property type="component" value="Chromosome L"/>
</dbReference>
<comment type="similarity">
    <text evidence="17">In the N-terminal section; belongs to the thiamine-phosphate synthase family.</text>
</comment>
<dbReference type="GO" id="GO:0004789">
    <property type="term" value="F:thiamine-phosphate diphosphorylase activity"/>
    <property type="evidence" value="ECO:0007669"/>
    <property type="project" value="UniProtKB-EC"/>
</dbReference>
<dbReference type="InterPro" id="IPR029056">
    <property type="entry name" value="Ribokinase-like"/>
</dbReference>
<dbReference type="UniPathway" id="UPA00060">
    <property type="reaction ID" value="UER00139"/>
</dbReference>
<dbReference type="CDD" id="cd00564">
    <property type="entry name" value="TMP_TenI"/>
    <property type="match status" value="1"/>
</dbReference>
<dbReference type="Pfam" id="PF02110">
    <property type="entry name" value="HK"/>
    <property type="match status" value="1"/>
</dbReference>
<evidence type="ECO:0000256" key="9">
    <source>
        <dbReference type="ARBA" id="ARBA00022777"/>
    </source>
</evidence>
<evidence type="ECO:0000256" key="12">
    <source>
        <dbReference type="ARBA" id="ARBA00022977"/>
    </source>
</evidence>
<dbReference type="GO" id="GO:0005524">
    <property type="term" value="F:ATP binding"/>
    <property type="evidence" value="ECO:0007669"/>
    <property type="project" value="UniProtKB-KW"/>
</dbReference>
<dbReference type="InterPro" id="IPR022998">
    <property type="entry name" value="ThiamineP_synth_TenI"/>
</dbReference>
<comment type="function">
    <text evidence="3">Condenses 4-methyl-5-(beta-hydroxyethyl)thiazole monophosphate (THZ-P) and 2-methyl-4-amino-5-hydroxymethyl pyrimidine pyrophosphate (HMP-PP) to form thiamine monophosphate (TMP).</text>
</comment>
<dbReference type="AlphaFoldDB" id="G8Y6F0"/>
<dbReference type="Gene3D" id="3.40.1190.20">
    <property type="match status" value="1"/>
</dbReference>
<comment type="catalytic activity">
    <reaction evidence="1">
        <text>5-(2-hydroxyethyl)-4-methylthiazole + ATP = 4-methyl-5-(2-phosphooxyethyl)-thiazole + ADP + H(+)</text>
        <dbReference type="Rhea" id="RHEA:24212"/>
        <dbReference type="ChEBI" id="CHEBI:15378"/>
        <dbReference type="ChEBI" id="CHEBI:17957"/>
        <dbReference type="ChEBI" id="CHEBI:30616"/>
        <dbReference type="ChEBI" id="CHEBI:58296"/>
        <dbReference type="ChEBI" id="CHEBI:456216"/>
        <dbReference type="EC" id="2.7.1.50"/>
    </reaction>
</comment>
<dbReference type="SUPFAM" id="SSF51391">
    <property type="entry name" value="Thiamin phosphate synthase"/>
    <property type="match status" value="1"/>
</dbReference>
<reference evidence="21" key="2">
    <citation type="journal article" date="2012" name="G3 (Bethesda)">
        <title>Pichia sorbitophila, an interspecies yeast hybrid reveals early steps of genome resolution following polyploidization.</title>
        <authorList>
            <person name="Leh Louis V."/>
            <person name="Despons L."/>
            <person name="Friedrich A."/>
            <person name="Martin T."/>
            <person name="Durrens P."/>
            <person name="Casaregola S."/>
            <person name="Neuveglise C."/>
            <person name="Fairhead C."/>
            <person name="Marck C."/>
            <person name="Cruz J.A."/>
            <person name="Straub M.L."/>
            <person name="Kugler V."/>
            <person name="Sacerdot C."/>
            <person name="Uzunov Z."/>
            <person name="Thierry A."/>
            <person name="Weiss S."/>
            <person name="Bleykasten C."/>
            <person name="De Montigny J."/>
            <person name="Jacques N."/>
            <person name="Jung P."/>
            <person name="Lemaire M."/>
            <person name="Mallet S."/>
            <person name="Morel G."/>
            <person name="Richard G.F."/>
            <person name="Sarkar A."/>
            <person name="Savel G."/>
            <person name="Schacherer J."/>
            <person name="Seret M.L."/>
            <person name="Talla E."/>
            <person name="Samson G."/>
            <person name="Jubin C."/>
            <person name="Poulain J."/>
            <person name="Vacherie B."/>
            <person name="Barbe V."/>
            <person name="Pelletier E."/>
            <person name="Sherman D.J."/>
            <person name="Westhof E."/>
            <person name="Weissenbach J."/>
            <person name="Baret P.V."/>
            <person name="Wincker P."/>
            <person name="Gaillardin C."/>
            <person name="Dujon B."/>
            <person name="Souciet J.L."/>
        </authorList>
    </citation>
    <scope>NUCLEOTIDE SEQUENCE [LARGE SCALE GENOMIC DNA]</scope>
    <source>
        <strain evidence="21">ATCC MYA-4447 / BCRC 22081 / CBS 7064 / NBRC 10061 / NRRL Y-12695</strain>
    </source>
</reference>
<evidence type="ECO:0000256" key="17">
    <source>
        <dbReference type="ARBA" id="ARBA00061283"/>
    </source>
</evidence>
<evidence type="ECO:0000256" key="11">
    <source>
        <dbReference type="ARBA" id="ARBA00022842"/>
    </source>
</evidence>
<keyword evidence="8" id="KW-0547">Nucleotide-binding</keyword>